<dbReference type="OrthoDB" id="1920918at2"/>
<proteinExistence type="predicted"/>
<dbReference type="EMBL" id="CP026119">
    <property type="protein sequence ID" value="QAS54749.1"/>
    <property type="molecule type" value="Genomic_DNA"/>
</dbReference>
<sequence>MERYRVKYKKETGGDDKPLLNDLLMNLPVEYDRHGFMKFHPFYHPNTGKKFTESDKEYLCKFFEVDGIHLISMGLGRSPRSIAQKITRMKKTGEYDTYKAINKYWTRAGPVSYLVKEILNSDCS</sequence>
<name>A0A410MJ41_9BACI</name>
<dbReference type="KEGG" id="hli:HLI_21060"/>
<evidence type="ECO:0000313" key="1">
    <source>
        <dbReference type="EMBL" id="QAS54749.1"/>
    </source>
</evidence>
<dbReference type="RefSeq" id="WP_128526979.1">
    <property type="nucleotide sequence ID" value="NZ_CP026119.1"/>
</dbReference>
<gene>
    <name evidence="1" type="ORF">HLI_21060</name>
</gene>
<geneLocation type="plasmid" evidence="2">
    <name>pldw-31</name>
</geneLocation>
<organism evidence="1 2">
    <name type="scientific">Halobacillus litoralis</name>
    <dbReference type="NCBI Taxonomy" id="45668"/>
    <lineage>
        <taxon>Bacteria</taxon>
        <taxon>Bacillati</taxon>
        <taxon>Bacillota</taxon>
        <taxon>Bacilli</taxon>
        <taxon>Bacillales</taxon>
        <taxon>Bacillaceae</taxon>
        <taxon>Halobacillus</taxon>
    </lineage>
</organism>
<evidence type="ECO:0000313" key="2">
    <source>
        <dbReference type="Proteomes" id="UP000287756"/>
    </source>
</evidence>
<accession>A0A410MJ41</accession>
<reference evidence="1 2" key="1">
    <citation type="submission" date="2018-01" db="EMBL/GenBank/DDBJ databases">
        <title>The whole genome sequencing and assembly of Halobacillus litoralis ERB031 strain.</title>
        <authorList>
            <person name="Lee S.-J."/>
            <person name="Park M.-K."/>
            <person name="Kim J.-Y."/>
            <person name="Lee Y.-J."/>
            <person name="Yi H."/>
            <person name="Bahn Y.-S."/>
            <person name="Kim J.F."/>
            <person name="Lee D.-W."/>
        </authorList>
    </citation>
    <scope>NUCLEOTIDE SEQUENCE [LARGE SCALE GENOMIC DNA]</scope>
    <source>
        <strain evidence="1 2">ERB 031</strain>
        <plasmid evidence="2">pldw-31</plasmid>
    </source>
</reference>
<dbReference type="AlphaFoldDB" id="A0A410MJ41"/>
<protein>
    <submittedName>
        <fullName evidence="1">Uncharacterized protein</fullName>
    </submittedName>
</protein>
<dbReference type="Proteomes" id="UP000287756">
    <property type="component" value="Plasmid pLDW-31"/>
</dbReference>
<keyword evidence="1" id="KW-0614">Plasmid</keyword>